<dbReference type="InterPro" id="IPR004242">
    <property type="entry name" value="Transposase_21"/>
</dbReference>
<dbReference type="PANTHER" id="PTHR10775:SF187">
    <property type="entry name" value="TRANSPOSASE-ASSOCIATED DOMAIN-CONTAINING PROTEIN"/>
    <property type="match status" value="1"/>
</dbReference>
<protein>
    <submittedName>
        <fullName evidence="1">Uncharacterized protein</fullName>
    </submittedName>
</protein>
<evidence type="ECO:0000313" key="1">
    <source>
        <dbReference type="EMBL" id="KAL0427883.1"/>
    </source>
</evidence>
<reference evidence="1" key="2">
    <citation type="journal article" date="2024" name="Plant">
        <title>Genomic evolution and insights into agronomic trait innovations of Sesamum species.</title>
        <authorList>
            <person name="Miao H."/>
            <person name="Wang L."/>
            <person name="Qu L."/>
            <person name="Liu H."/>
            <person name="Sun Y."/>
            <person name="Le M."/>
            <person name="Wang Q."/>
            <person name="Wei S."/>
            <person name="Zheng Y."/>
            <person name="Lin W."/>
            <person name="Duan Y."/>
            <person name="Cao H."/>
            <person name="Xiong S."/>
            <person name="Wang X."/>
            <person name="Wei L."/>
            <person name="Li C."/>
            <person name="Ma Q."/>
            <person name="Ju M."/>
            <person name="Zhao R."/>
            <person name="Li G."/>
            <person name="Mu C."/>
            <person name="Tian Q."/>
            <person name="Mei H."/>
            <person name="Zhang T."/>
            <person name="Gao T."/>
            <person name="Zhang H."/>
        </authorList>
    </citation>
    <scope>NUCLEOTIDE SEQUENCE</scope>
    <source>
        <strain evidence="1">KEN1</strain>
    </source>
</reference>
<dbReference type="Pfam" id="PF02992">
    <property type="entry name" value="Transposase_21"/>
    <property type="match status" value="1"/>
</dbReference>
<dbReference type="PANTHER" id="PTHR10775">
    <property type="entry name" value="OS08G0208400 PROTEIN"/>
    <property type="match status" value="1"/>
</dbReference>
<gene>
    <name evidence="1" type="ORF">Slati_2963100</name>
</gene>
<organism evidence="1">
    <name type="scientific">Sesamum latifolium</name>
    <dbReference type="NCBI Taxonomy" id="2727402"/>
    <lineage>
        <taxon>Eukaryota</taxon>
        <taxon>Viridiplantae</taxon>
        <taxon>Streptophyta</taxon>
        <taxon>Embryophyta</taxon>
        <taxon>Tracheophyta</taxon>
        <taxon>Spermatophyta</taxon>
        <taxon>Magnoliopsida</taxon>
        <taxon>eudicotyledons</taxon>
        <taxon>Gunneridae</taxon>
        <taxon>Pentapetalae</taxon>
        <taxon>asterids</taxon>
        <taxon>lamiids</taxon>
        <taxon>Lamiales</taxon>
        <taxon>Pedaliaceae</taxon>
        <taxon>Sesamum</taxon>
    </lineage>
</organism>
<reference evidence="1" key="1">
    <citation type="submission" date="2020-06" db="EMBL/GenBank/DDBJ databases">
        <authorList>
            <person name="Li T."/>
            <person name="Hu X."/>
            <person name="Zhang T."/>
            <person name="Song X."/>
            <person name="Zhang H."/>
            <person name="Dai N."/>
            <person name="Sheng W."/>
            <person name="Hou X."/>
            <person name="Wei L."/>
        </authorList>
    </citation>
    <scope>NUCLEOTIDE SEQUENCE</scope>
    <source>
        <strain evidence="1">KEN1</strain>
        <tissue evidence="1">Leaf</tissue>
    </source>
</reference>
<name>A0AAW2VF58_9LAMI</name>
<comment type="caution">
    <text evidence="1">The sequence shown here is derived from an EMBL/GenBank/DDBJ whole genome shotgun (WGS) entry which is preliminary data.</text>
</comment>
<dbReference type="EMBL" id="JACGWN010000010">
    <property type="protein sequence ID" value="KAL0427883.1"/>
    <property type="molecule type" value="Genomic_DNA"/>
</dbReference>
<dbReference type="AlphaFoldDB" id="A0AAW2VF58"/>
<sequence>MVACCTGRTTLIWTIISFVEKLYKLTRERNPNRTKTPYAMLRYLSITPCLQRLYASQATVEKMTWHANHQMEEGSMCHPSDAEAWRYFQQTHPNFAAEPRNVRLGLCADGFAPHGQYGRMYSC</sequence>
<proteinExistence type="predicted"/>
<accession>A0AAW2VF58</accession>